<accession>A0A3P7LP55</accession>
<evidence type="ECO:0000313" key="2">
    <source>
        <dbReference type="Proteomes" id="UP000270094"/>
    </source>
</evidence>
<dbReference type="AlphaFoldDB" id="A0A3P7LP55"/>
<dbReference type="EMBL" id="UYYB01128622">
    <property type="protein sequence ID" value="VDM84235.1"/>
    <property type="molecule type" value="Genomic_DNA"/>
</dbReference>
<evidence type="ECO:0000313" key="1">
    <source>
        <dbReference type="EMBL" id="VDM84235.1"/>
    </source>
</evidence>
<dbReference type="OrthoDB" id="5814313at2759"/>
<sequence length="159" mass="17312">GYAENYVKAEANLAQSSGKFVKFKNGSGETALNTVPMNDALLSNEQQNSVNYQRIQQTSYNRPSLSQQYSDNIYGYAYSDTPVRSGPPIVRGQTASPLSSTQVTHVTPVVPQTGSAPYQSVADLKTTRLRDPLKNNLYLDSVGTTGSPGSSNAMFYPYR</sequence>
<feature type="non-terminal residue" evidence="1">
    <location>
        <position position="1"/>
    </location>
</feature>
<keyword evidence="2" id="KW-1185">Reference proteome</keyword>
<organism evidence="1 2">
    <name type="scientific">Strongylus vulgaris</name>
    <name type="common">Blood worm</name>
    <dbReference type="NCBI Taxonomy" id="40348"/>
    <lineage>
        <taxon>Eukaryota</taxon>
        <taxon>Metazoa</taxon>
        <taxon>Ecdysozoa</taxon>
        <taxon>Nematoda</taxon>
        <taxon>Chromadorea</taxon>
        <taxon>Rhabditida</taxon>
        <taxon>Rhabditina</taxon>
        <taxon>Rhabditomorpha</taxon>
        <taxon>Strongyloidea</taxon>
        <taxon>Strongylidae</taxon>
        <taxon>Strongylus</taxon>
    </lineage>
</organism>
<reference evidence="1 2" key="1">
    <citation type="submission" date="2018-11" db="EMBL/GenBank/DDBJ databases">
        <authorList>
            <consortium name="Pathogen Informatics"/>
        </authorList>
    </citation>
    <scope>NUCLEOTIDE SEQUENCE [LARGE SCALE GENOMIC DNA]</scope>
</reference>
<name>A0A3P7LP55_STRVU</name>
<proteinExistence type="predicted"/>
<dbReference type="Proteomes" id="UP000270094">
    <property type="component" value="Unassembled WGS sequence"/>
</dbReference>
<gene>
    <name evidence="1" type="ORF">SVUK_LOCUS19233</name>
</gene>
<protein>
    <submittedName>
        <fullName evidence="1">Uncharacterized protein</fullName>
    </submittedName>
</protein>